<dbReference type="SUPFAM" id="SSF46894">
    <property type="entry name" value="C-terminal effector domain of the bipartite response regulators"/>
    <property type="match status" value="1"/>
</dbReference>
<evidence type="ECO:0000256" key="4">
    <source>
        <dbReference type="SAM" id="Phobius"/>
    </source>
</evidence>
<feature type="transmembrane region" description="Helical" evidence="4">
    <location>
        <begin position="322"/>
        <end position="343"/>
    </location>
</feature>
<dbReference type="InterPro" id="IPR036259">
    <property type="entry name" value="MFS_trans_sf"/>
</dbReference>
<dbReference type="OrthoDB" id="9808843at2"/>
<feature type="transmembrane region" description="Helical" evidence="4">
    <location>
        <begin position="290"/>
        <end position="310"/>
    </location>
</feature>
<proteinExistence type="predicted"/>
<dbReference type="InParanoid" id="K0YJW4"/>
<feature type="transmembrane region" description="Helical" evidence="4">
    <location>
        <begin position="235"/>
        <end position="254"/>
    </location>
</feature>
<dbReference type="RefSeq" id="WP_009139626.1">
    <property type="nucleotide sequence ID" value="NZ_JH815198.1"/>
</dbReference>
<feature type="transmembrane region" description="Helical" evidence="4">
    <location>
        <begin position="105"/>
        <end position="126"/>
    </location>
</feature>
<dbReference type="eggNOG" id="COG2197">
    <property type="taxonomic scope" value="Bacteria"/>
</dbReference>
<keyword evidence="3" id="KW-0804">Transcription</keyword>
<gene>
    <name evidence="6" type="ORF">HMPREF9451_01429</name>
</gene>
<dbReference type="Proteomes" id="UP000006069">
    <property type="component" value="Unassembled WGS sequence"/>
</dbReference>
<protein>
    <recommendedName>
        <fullName evidence="5">HTH luxR-type domain-containing protein</fullName>
    </recommendedName>
</protein>
<dbReference type="InterPro" id="IPR000792">
    <property type="entry name" value="Tscrpt_reg_LuxR_C"/>
</dbReference>
<feature type="transmembrane region" description="Helical" evidence="4">
    <location>
        <begin position="138"/>
        <end position="157"/>
    </location>
</feature>
<keyword evidence="4" id="KW-0812">Transmembrane</keyword>
<dbReference type="GO" id="GO:0003677">
    <property type="term" value="F:DNA binding"/>
    <property type="evidence" value="ECO:0007669"/>
    <property type="project" value="UniProtKB-KW"/>
</dbReference>
<feature type="transmembrane region" description="Helical" evidence="4">
    <location>
        <begin position="203"/>
        <end position="223"/>
    </location>
</feature>
<dbReference type="Pfam" id="PF00196">
    <property type="entry name" value="GerE"/>
    <property type="match status" value="1"/>
</dbReference>
<evidence type="ECO:0000256" key="2">
    <source>
        <dbReference type="ARBA" id="ARBA00023125"/>
    </source>
</evidence>
<evidence type="ECO:0000256" key="3">
    <source>
        <dbReference type="ARBA" id="ARBA00023163"/>
    </source>
</evidence>
<keyword evidence="4" id="KW-0472">Membrane</keyword>
<comment type="caution">
    <text evidence="6">The sequence shown here is derived from an EMBL/GenBank/DDBJ whole genome shotgun (WGS) entry which is preliminary data.</text>
</comment>
<dbReference type="PROSITE" id="PS50043">
    <property type="entry name" value="HTH_LUXR_2"/>
    <property type="match status" value="1"/>
</dbReference>
<accession>K0YJW4</accession>
<dbReference type="PATRIC" id="fig|742818.3.peg.1509"/>
<keyword evidence="4" id="KW-1133">Transmembrane helix</keyword>
<dbReference type="InterPro" id="IPR036388">
    <property type="entry name" value="WH-like_DNA-bd_sf"/>
</dbReference>
<evidence type="ECO:0000313" key="6">
    <source>
        <dbReference type="EMBL" id="EJZ83907.1"/>
    </source>
</evidence>
<feature type="transmembrane region" description="Helical" evidence="4">
    <location>
        <begin position="266"/>
        <end position="284"/>
    </location>
</feature>
<sequence>MGQPAAHTSSLARHHLIGLGFWQAWQMAAFCSSAIIDDTPHSGISLKTLAIACTTLGYLVVMAASEKSALRPKRPFDLMGSSFSMAFGTLVLMFAPYLSDPSLEVVALVFSLTSISFGNASLLMMWGELWGTLATGRVGRHLYLSYAFAFLLFFGVFALPHPFAGLLVCTFPLLSATILHSCESEPKRMQGLSPHTINRVSSIKAIAFMLVLSMVWGISQNIVPHVAANASSGNFMGMTMFVAGIAIGAFALNLTLSAPPSETAALYRPVIPAMAAGLMALIALPPSFAFIGNGLIAMGIYCLDMFLMLASTDLAFRCKIPTTRIFGTAVFVSRSGTLLGSVAGATMMPHMAWDASFITLAALCLGVLAIAGTLLFTQTDLQQCYETPRTSLDDERPTLSQRCDAIVKSAGLTSREAEVLGLLVRGRTVQDVCNELVIAQGTAKHHVSNIYRKLGVSDRRSLYDVVEQA</sequence>
<dbReference type="CDD" id="cd06170">
    <property type="entry name" value="LuxR_C_like"/>
    <property type="match status" value="1"/>
</dbReference>
<dbReference type="SUPFAM" id="SSF103473">
    <property type="entry name" value="MFS general substrate transporter"/>
    <property type="match status" value="1"/>
</dbReference>
<feature type="domain" description="HTH luxR-type" evidence="5">
    <location>
        <begin position="405"/>
        <end position="469"/>
    </location>
</feature>
<evidence type="ECO:0000256" key="1">
    <source>
        <dbReference type="ARBA" id="ARBA00023015"/>
    </source>
</evidence>
<dbReference type="SMART" id="SM00421">
    <property type="entry name" value="HTH_LUXR"/>
    <property type="match status" value="1"/>
</dbReference>
<dbReference type="PRINTS" id="PR00038">
    <property type="entry name" value="HTHLUXR"/>
</dbReference>
<feature type="transmembrane region" description="Helical" evidence="4">
    <location>
        <begin position="42"/>
        <end position="64"/>
    </location>
</feature>
<evidence type="ECO:0000259" key="5">
    <source>
        <dbReference type="PROSITE" id="PS50043"/>
    </source>
</evidence>
<dbReference type="InterPro" id="IPR016032">
    <property type="entry name" value="Sig_transdc_resp-reg_C-effctor"/>
</dbReference>
<feature type="transmembrane region" description="Helical" evidence="4">
    <location>
        <begin position="355"/>
        <end position="376"/>
    </location>
</feature>
<evidence type="ECO:0000313" key="7">
    <source>
        <dbReference type="Proteomes" id="UP000006069"/>
    </source>
</evidence>
<organism evidence="6 7">
    <name type="scientific">Slackia piriformis YIT 12062</name>
    <dbReference type="NCBI Taxonomy" id="742818"/>
    <lineage>
        <taxon>Bacteria</taxon>
        <taxon>Bacillati</taxon>
        <taxon>Actinomycetota</taxon>
        <taxon>Coriobacteriia</taxon>
        <taxon>Eggerthellales</taxon>
        <taxon>Eggerthellaceae</taxon>
        <taxon>Slackia</taxon>
    </lineage>
</organism>
<dbReference type="EMBL" id="ADMD01000007">
    <property type="protein sequence ID" value="EJZ83907.1"/>
    <property type="molecule type" value="Genomic_DNA"/>
</dbReference>
<feature type="transmembrane region" description="Helical" evidence="4">
    <location>
        <begin position="163"/>
        <end position="182"/>
    </location>
</feature>
<dbReference type="AlphaFoldDB" id="K0YJW4"/>
<dbReference type="GO" id="GO:0006355">
    <property type="term" value="P:regulation of DNA-templated transcription"/>
    <property type="evidence" value="ECO:0007669"/>
    <property type="project" value="InterPro"/>
</dbReference>
<keyword evidence="7" id="KW-1185">Reference proteome</keyword>
<dbReference type="PANTHER" id="PTHR44688:SF16">
    <property type="entry name" value="DNA-BINDING TRANSCRIPTIONAL ACTIVATOR DEVR_DOSR"/>
    <property type="match status" value="1"/>
</dbReference>
<feature type="transmembrane region" description="Helical" evidence="4">
    <location>
        <begin position="76"/>
        <end position="99"/>
    </location>
</feature>
<name>K0YJW4_9ACTN</name>
<keyword evidence="2" id="KW-0238">DNA-binding</keyword>
<dbReference type="HOGENOM" id="CLU_027066_2_0_11"/>
<dbReference type="Gene3D" id="1.10.10.10">
    <property type="entry name" value="Winged helix-like DNA-binding domain superfamily/Winged helix DNA-binding domain"/>
    <property type="match status" value="1"/>
</dbReference>
<keyword evidence="1" id="KW-0805">Transcription regulation</keyword>
<reference evidence="6 7" key="1">
    <citation type="submission" date="2012-08" db="EMBL/GenBank/DDBJ databases">
        <title>The Genome Sequence of Slackia piriformis YIT 12062.</title>
        <authorList>
            <consortium name="The Broad Institute Genome Sequencing Platform"/>
            <person name="Earl A."/>
            <person name="Ward D."/>
            <person name="Feldgarden M."/>
            <person name="Gevers D."/>
            <person name="Morotomi M."/>
            <person name="Walker B."/>
            <person name="Young S.K."/>
            <person name="Zeng Q."/>
            <person name="Gargeya S."/>
            <person name="Fitzgerald M."/>
            <person name="Haas B."/>
            <person name="Abouelleil A."/>
            <person name="Alvarado L."/>
            <person name="Arachchi H.M."/>
            <person name="Berlin A.M."/>
            <person name="Chapman S.B."/>
            <person name="Goldberg J."/>
            <person name="Griggs A."/>
            <person name="Gujja S."/>
            <person name="Hansen M."/>
            <person name="Howarth C."/>
            <person name="Imamovic A."/>
            <person name="Larimer J."/>
            <person name="McCowen C."/>
            <person name="Montmayeur A."/>
            <person name="Murphy C."/>
            <person name="Neiman D."/>
            <person name="Pearson M."/>
            <person name="Priest M."/>
            <person name="Roberts A."/>
            <person name="Saif S."/>
            <person name="Shea T."/>
            <person name="Sisk P."/>
            <person name="Sykes S."/>
            <person name="Wortman J."/>
            <person name="Nusbaum C."/>
            <person name="Birren B."/>
        </authorList>
    </citation>
    <scope>NUCLEOTIDE SEQUENCE [LARGE SCALE GENOMIC DNA]</scope>
    <source>
        <strain evidence="6 7">YIT 12062</strain>
    </source>
</reference>
<dbReference type="PANTHER" id="PTHR44688">
    <property type="entry name" value="DNA-BINDING TRANSCRIPTIONAL ACTIVATOR DEVR_DOSR"/>
    <property type="match status" value="1"/>
</dbReference>